<evidence type="ECO:0000313" key="3">
    <source>
        <dbReference type="RefSeq" id="XP_026495429.1"/>
    </source>
</evidence>
<dbReference type="OMA" id="AMPHQKP"/>
<dbReference type="Proteomes" id="UP001652626">
    <property type="component" value="Chromosome 18"/>
</dbReference>
<feature type="chain" id="PRO_5034184860" evidence="1">
    <location>
        <begin position="17"/>
        <end position="160"/>
    </location>
</feature>
<proteinExistence type="predicted"/>
<dbReference type="RefSeq" id="XP_026495429.1">
    <property type="nucleotide sequence ID" value="XM_026639644.2"/>
</dbReference>
<gene>
    <name evidence="3" type="primary">LOC113400169</name>
</gene>
<feature type="signal peptide" evidence="1">
    <location>
        <begin position="1"/>
        <end position="16"/>
    </location>
</feature>
<name>A0A8B8IEE4_VANTA</name>
<accession>A0A8B8IEE4</accession>
<protein>
    <submittedName>
        <fullName evidence="3">Uncharacterized protein LOC113400169</fullName>
    </submittedName>
</protein>
<dbReference type="OrthoDB" id="6928085at2759"/>
<dbReference type="AlphaFoldDB" id="A0A8B8IEE4"/>
<organism evidence="2 3">
    <name type="scientific">Vanessa tameamea</name>
    <name type="common">Kamehameha butterfly</name>
    <dbReference type="NCBI Taxonomy" id="334116"/>
    <lineage>
        <taxon>Eukaryota</taxon>
        <taxon>Metazoa</taxon>
        <taxon>Ecdysozoa</taxon>
        <taxon>Arthropoda</taxon>
        <taxon>Hexapoda</taxon>
        <taxon>Insecta</taxon>
        <taxon>Pterygota</taxon>
        <taxon>Neoptera</taxon>
        <taxon>Endopterygota</taxon>
        <taxon>Lepidoptera</taxon>
        <taxon>Glossata</taxon>
        <taxon>Ditrysia</taxon>
        <taxon>Papilionoidea</taxon>
        <taxon>Nymphalidae</taxon>
        <taxon>Nymphalinae</taxon>
        <taxon>Vanessa</taxon>
    </lineage>
</organism>
<dbReference type="GeneID" id="113400169"/>
<evidence type="ECO:0000313" key="2">
    <source>
        <dbReference type="Proteomes" id="UP001652626"/>
    </source>
</evidence>
<keyword evidence="2" id="KW-1185">Reference proteome</keyword>
<reference evidence="3" key="1">
    <citation type="submission" date="2025-08" db="UniProtKB">
        <authorList>
            <consortium name="RefSeq"/>
        </authorList>
    </citation>
    <scope>IDENTIFICATION</scope>
    <source>
        <tissue evidence="3">Whole body</tissue>
    </source>
</reference>
<sequence>MKFFVAFVAFVAVAAAMPHQKPLYNFDADLQAIIDAIHHPSTDPATALLLQEQLDTILGLLKPEEEPISVDPVIVDEAVSAPSSSLVQIIINVKPGVAGNPVVVESSPVIVPRPVPEESIDIPEVKPDPVIVVEKPVPAEPVLVAPIVPTPVVVLPDILN</sequence>
<keyword evidence="1" id="KW-0732">Signal</keyword>
<evidence type="ECO:0000256" key="1">
    <source>
        <dbReference type="SAM" id="SignalP"/>
    </source>
</evidence>